<proteinExistence type="predicted"/>
<dbReference type="PANTHER" id="PTHR47036:SF1">
    <property type="entry name" value="COBALT-FACTOR III C(17)-METHYLTRANSFERASE-RELATED"/>
    <property type="match status" value="1"/>
</dbReference>
<dbReference type="RefSeq" id="WP_330484292.1">
    <property type="nucleotide sequence ID" value="NZ_JAZBJZ010000055.1"/>
</dbReference>
<accession>A0AAW9Q5H2</accession>
<dbReference type="InterPro" id="IPR036518">
    <property type="entry name" value="CobE/GbiG_C_sf"/>
</dbReference>
<dbReference type="SUPFAM" id="SSF159664">
    <property type="entry name" value="CobE/GbiG C-terminal domain-like"/>
    <property type="match status" value="1"/>
</dbReference>
<dbReference type="InterPro" id="IPR051810">
    <property type="entry name" value="Precorrin_MeTrfase"/>
</dbReference>
<reference evidence="3" key="1">
    <citation type="submission" date="2024-01" db="EMBL/GenBank/DDBJ databases">
        <title>Bank of Algae and Cyanobacteria of the Azores (BACA) strain genomes.</title>
        <authorList>
            <person name="Luz R."/>
            <person name="Cordeiro R."/>
            <person name="Fonseca A."/>
            <person name="Goncalves V."/>
        </authorList>
    </citation>
    <scope>NUCLEOTIDE SEQUENCE</scope>
    <source>
        <strain evidence="3">BACA0141</strain>
    </source>
</reference>
<organism evidence="3 4">
    <name type="scientific">Tumidithrix elongata BACA0141</name>
    <dbReference type="NCBI Taxonomy" id="2716417"/>
    <lineage>
        <taxon>Bacteria</taxon>
        <taxon>Bacillati</taxon>
        <taxon>Cyanobacteriota</taxon>
        <taxon>Cyanophyceae</taxon>
        <taxon>Pseudanabaenales</taxon>
        <taxon>Pseudanabaenaceae</taxon>
        <taxon>Tumidithrix</taxon>
        <taxon>Tumidithrix elongata</taxon>
    </lineage>
</organism>
<sequence length="251" mass="27907">MGDMELLDIETLGEPLGWQRGSGNWQAVNDAIARREPIQVIQEVGSTLWQTHLPEGHSFQFGFPEIHNTTPSPKARVWISHIQRQFSPESDFPKVQWHPRVLWIGIGCERGTSAQTIAQAIAIACRSRHLSEQAIAGIATIDRKVDEVGLLEFCRDRDLPLRFYNSESLGAIAVPNPNSSVDREVGTPSVSEAAAILTITEIDSIPLADLDLTSILLIPKQIFKQPNQKGSVTVAIAVAIREYHQRYELQD</sequence>
<dbReference type="AlphaFoldDB" id="A0AAW9Q5H2"/>
<dbReference type="Proteomes" id="UP001333818">
    <property type="component" value="Unassembled WGS sequence"/>
</dbReference>
<evidence type="ECO:0000259" key="1">
    <source>
        <dbReference type="Pfam" id="PF01890"/>
    </source>
</evidence>
<dbReference type="Gene3D" id="3.30.420.180">
    <property type="entry name" value="CobE/GbiG C-terminal domain"/>
    <property type="match status" value="1"/>
</dbReference>
<evidence type="ECO:0000313" key="4">
    <source>
        <dbReference type="Proteomes" id="UP001333818"/>
    </source>
</evidence>
<dbReference type="GO" id="GO:0009236">
    <property type="term" value="P:cobalamin biosynthetic process"/>
    <property type="evidence" value="ECO:0007669"/>
    <property type="project" value="InterPro"/>
</dbReference>
<gene>
    <name evidence="3" type="ORF">V2H45_14055</name>
</gene>
<dbReference type="EMBL" id="JAZBJZ010000055">
    <property type="protein sequence ID" value="MEE3717861.1"/>
    <property type="molecule type" value="Genomic_DNA"/>
</dbReference>
<dbReference type="InterPro" id="IPR021745">
    <property type="entry name" value="CbiG_mid"/>
</dbReference>
<dbReference type="SUPFAM" id="SSF159672">
    <property type="entry name" value="CbiG N-terminal domain-like"/>
    <property type="match status" value="1"/>
</dbReference>
<dbReference type="Pfam" id="PF11761">
    <property type="entry name" value="CbiG_mid"/>
    <property type="match status" value="1"/>
</dbReference>
<dbReference type="InterPro" id="IPR002750">
    <property type="entry name" value="CobE/GbiG_C"/>
</dbReference>
<evidence type="ECO:0000259" key="2">
    <source>
        <dbReference type="Pfam" id="PF11761"/>
    </source>
</evidence>
<comment type="caution">
    <text evidence="3">The sequence shown here is derived from an EMBL/GenBank/DDBJ whole genome shotgun (WGS) entry which is preliminary data.</text>
</comment>
<keyword evidence="4" id="KW-1185">Reference proteome</keyword>
<evidence type="ECO:0000313" key="3">
    <source>
        <dbReference type="EMBL" id="MEE3717861.1"/>
    </source>
</evidence>
<dbReference type="InterPro" id="IPR038029">
    <property type="entry name" value="GbiG_N_sf"/>
</dbReference>
<name>A0AAW9Q5H2_9CYAN</name>
<dbReference type="Pfam" id="PF01890">
    <property type="entry name" value="CbiG_C"/>
    <property type="match status" value="1"/>
</dbReference>
<protein>
    <submittedName>
        <fullName evidence="3">Cobalamin biosynthesis protein</fullName>
    </submittedName>
</protein>
<feature type="domain" description="Cobalamin biosynthesis central region" evidence="2">
    <location>
        <begin position="9"/>
        <end position="99"/>
    </location>
</feature>
<dbReference type="PANTHER" id="PTHR47036">
    <property type="entry name" value="COBALT-FACTOR III C(17)-METHYLTRANSFERASE-RELATED"/>
    <property type="match status" value="1"/>
</dbReference>
<feature type="domain" description="CobE/GbiG C-terminal" evidence="1">
    <location>
        <begin position="102"/>
        <end position="237"/>
    </location>
</feature>